<comment type="caution">
    <text evidence="1">The sequence shown here is derived from an EMBL/GenBank/DDBJ whole genome shotgun (WGS) entry which is preliminary data.</text>
</comment>
<organism evidence="1 2">
    <name type="scientific">Helicobacter canis</name>
    <dbReference type="NCBI Taxonomy" id="29419"/>
    <lineage>
        <taxon>Bacteria</taxon>
        <taxon>Pseudomonadati</taxon>
        <taxon>Campylobacterota</taxon>
        <taxon>Epsilonproteobacteria</taxon>
        <taxon>Campylobacterales</taxon>
        <taxon>Helicobacteraceae</taxon>
        <taxon>Helicobacter</taxon>
    </lineage>
</organism>
<dbReference type="Proteomes" id="UP000323707">
    <property type="component" value="Unassembled WGS sequence"/>
</dbReference>
<dbReference type="EMBL" id="VXKE01000004">
    <property type="protein sequence ID" value="KAA8711130.1"/>
    <property type="molecule type" value="Genomic_DNA"/>
</dbReference>
<sequence>MPRFASANLAMTENARHLKTKLGGRILEVESVLFKPRAEIRLDCLSHKRGAEIADSSPKANAPN</sequence>
<name>A0A5M9QRV1_9HELI</name>
<protein>
    <submittedName>
        <fullName evidence="1">Uncharacterized protein</fullName>
    </submittedName>
</protein>
<proteinExistence type="predicted"/>
<reference evidence="1 2" key="1">
    <citation type="submission" date="2019-09" db="EMBL/GenBank/DDBJ databases">
        <title>Draft genome sequence of various Type strains from the CCUG.</title>
        <authorList>
            <person name="Pineiro-Iglesias B."/>
            <person name="Tunovic T."/>
            <person name="Unosson C."/>
            <person name="Inganas E."/>
            <person name="Ohlen M."/>
            <person name="Cardew S."/>
            <person name="Jensie-Markopoulos S."/>
            <person name="Salva-Serra F."/>
            <person name="Jaen-Luchoro D."/>
            <person name="Karlsson R."/>
            <person name="Svensson-Stadler L."/>
            <person name="Chun J."/>
            <person name="Moore E."/>
        </authorList>
    </citation>
    <scope>NUCLEOTIDE SEQUENCE [LARGE SCALE GENOMIC DNA]</scope>
    <source>
        <strain evidence="1 2">CCUG 32756T</strain>
    </source>
</reference>
<dbReference type="RefSeq" id="WP_150336702.1">
    <property type="nucleotide sequence ID" value="NZ_JAERIX010000025.1"/>
</dbReference>
<evidence type="ECO:0000313" key="1">
    <source>
        <dbReference type="EMBL" id="KAA8711130.1"/>
    </source>
</evidence>
<accession>A0A5M9QRV1</accession>
<gene>
    <name evidence="1" type="ORF">F4V45_01225</name>
</gene>
<evidence type="ECO:0000313" key="2">
    <source>
        <dbReference type="Proteomes" id="UP000323707"/>
    </source>
</evidence>
<dbReference type="AlphaFoldDB" id="A0A5M9QRV1"/>